<reference evidence="3" key="1">
    <citation type="submission" date="2019-09" db="EMBL/GenBank/DDBJ databases">
        <title>Draft genome information of white flower Hibiscus syriacus.</title>
        <authorList>
            <person name="Kim Y.-M."/>
        </authorList>
    </citation>
    <scope>NUCLEOTIDE SEQUENCE [LARGE SCALE GENOMIC DNA]</scope>
    <source>
        <strain evidence="3">YM2019G1</strain>
    </source>
</reference>
<dbReference type="GO" id="GO:0005840">
    <property type="term" value="C:ribosome"/>
    <property type="evidence" value="ECO:0007669"/>
    <property type="project" value="UniProtKB-KW"/>
</dbReference>
<keyword evidence="3" id="KW-0687">Ribonucleoprotein</keyword>
<comment type="caution">
    <text evidence="3">The sequence shown here is derived from an EMBL/GenBank/DDBJ whole genome shotgun (WGS) entry which is preliminary data.</text>
</comment>
<dbReference type="GO" id="GO:0004659">
    <property type="term" value="F:prenyltransferase activity"/>
    <property type="evidence" value="ECO:0007669"/>
    <property type="project" value="InterPro"/>
</dbReference>
<proteinExistence type="inferred from homology"/>
<dbReference type="PANTHER" id="PTHR12001:SF74">
    <property type="entry name" value="SOLANESYL-DIPHOSPHATE SYNTHASE 1, MITOCHONDRIAL-LIKE ISOFORM X1"/>
    <property type="match status" value="1"/>
</dbReference>
<dbReference type="AlphaFoldDB" id="A0A6A3D1C0"/>
<dbReference type="GO" id="GO:0008299">
    <property type="term" value="P:isoprenoid biosynthetic process"/>
    <property type="evidence" value="ECO:0007669"/>
    <property type="project" value="InterPro"/>
</dbReference>
<accession>A0A6A3D1C0</accession>
<dbReference type="Gene3D" id="1.10.600.10">
    <property type="entry name" value="Farnesyl Diphosphate Synthase"/>
    <property type="match status" value="1"/>
</dbReference>
<gene>
    <name evidence="3" type="ORF">F3Y22_tig00001644pilonHSYRG00592</name>
</gene>
<dbReference type="InterPro" id="IPR008949">
    <property type="entry name" value="Isoprenoid_synthase_dom_sf"/>
</dbReference>
<name>A0A6A3D1C0_HIBSY</name>
<comment type="similarity">
    <text evidence="1 2">Belongs to the FPP/GGPP synthase family.</text>
</comment>
<evidence type="ECO:0000313" key="3">
    <source>
        <dbReference type="EMBL" id="KAE8733079.1"/>
    </source>
</evidence>
<protein>
    <submittedName>
        <fullName evidence="3">40S ribosomal protein S26-2</fullName>
    </submittedName>
</protein>
<dbReference type="EMBL" id="VEPZ02000127">
    <property type="protein sequence ID" value="KAE8733079.1"/>
    <property type="molecule type" value="Genomic_DNA"/>
</dbReference>
<organism evidence="3 4">
    <name type="scientific">Hibiscus syriacus</name>
    <name type="common">Rose of Sharon</name>
    <dbReference type="NCBI Taxonomy" id="106335"/>
    <lineage>
        <taxon>Eukaryota</taxon>
        <taxon>Viridiplantae</taxon>
        <taxon>Streptophyta</taxon>
        <taxon>Embryophyta</taxon>
        <taxon>Tracheophyta</taxon>
        <taxon>Spermatophyta</taxon>
        <taxon>Magnoliopsida</taxon>
        <taxon>eudicotyledons</taxon>
        <taxon>Gunneridae</taxon>
        <taxon>Pentapetalae</taxon>
        <taxon>rosids</taxon>
        <taxon>malvids</taxon>
        <taxon>Malvales</taxon>
        <taxon>Malvaceae</taxon>
        <taxon>Malvoideae</taxon>
        <taxon>Hibiscus</taxon>
    </lineage>
</organism>
<keyword evidence="4" id="KW-1185">Reference proteome</keyword>
<sequence>MGSFPTTFALSEPKSTFASPSLDLFCYFRMLFESRPVGNHVGTWPSSAALDASWPLDQRVRSNDSWSCGAGAKHETLAFAGSGSWAWIPGRIRPASVGACWHGALHAKDIQQDCFPDVEQLQQGLAFQLIDDVLDFTGTSASLGKGSLTDIRHGIITAPILFAMEEFLQLRAVDKGFDNPANLDTALEYLGKSRGIERTKELAMKHANQAAAAIDSLPQSDDEDVIKSRLALVDLTQRVITRNNTNHLVQFNLGSRLPLKLTSVMNFATWKDQAESLMFGHDLYSYLDDTMIVSPRTIIIDNIQITNLKYKIWFRQYQLILNALMASVDQTITFAIAKALTSKEAWDTIAEYLRDINIMVDELVIDTRPKSNSISVVIQTYDSPISYDELYDKFINKEHLLTHRENKKFSSSITAAVVQRSSSGHNAS</sequence>
<keyword evidence="2" id="KW-0808">Transferase</keyword>
<evidence type="ECO:0000313" key="4">
    <source>
        <dbReference type="Proteomes" id="UP000436088"/>
    </source>
</evidence>
<dbReference type="Pfam" id="PF00348">
    <property type="entry name" value="polyprenyl_synt"/>
    <property type="match status" value="1"/>
</dbReference>
<dbReference type="PANTHER" id="PTHR12001">
    <property type="entry name" value="GERANYLGERANYL PYROPHOSPHATE SYNTHASE"/>
    <property type="match status" value="1"/>
</dbReference>
<keyword evidence="3" id="KW-0689">Ribosomal protein</keyword>
<dbReference type="InterPro" id="IPR000092">
    <property type="entry name" value="Polyprenyl_synt"/>
</dbReference>
<dbReference type="GO" id="GO:1990234">
    <property type="term" value="C:transferase complex"/>
    <property type="evidence" value="ECO:0007669"/>
    <property type="project" value="TreeGrafter"/>
</dbReference>
<evidence type="ECO:0000256" key="1">
    <source>
        <dbReference type="ARBA" id="ARBA00006706"/>
    </source>
</evidence>
<dbReference type="SUPFAM" id="SSF48576">
    <property type="entry name" value="Terpenoid synthases"/>
    <property type="match status" value="1"/>
</dbReference>
<dbReference type="Proteomes" id="UP000436088">
    <property type="component" value="Unassembled WGS sequence"/>
</dbReference>
<dbReference type="GO" id="GO:0006744">
    <property type="term" value="P:ubiquinone biosynthetic process"/>
    <property type="evidence" value="ECO:0007669"/>
    <property type="project" value="TreeGrafter"/>
</dbReference>
<evidence type="ECO:0000256" key="2">
    <source>
        <dbReference type="RuleBase" id="RU004466"/>
    </source>
</evidence>